<dbReference type="EMBL" id="JAAQHG020000013">
    <property type="protein sequence ID" value="KAL1586693.1"/>
    <property type="molecule type" value="Genomic_DNA"/>
</dbReference>
<evidence type="ECO:0000256" key="4">
    <source>
        <dbReference type="ARBA" id="ARBA00023136"/>
    </source>
</evidence>
<feature type="transmembrane region" description="Helical" evidence="6">
    <location>
        <begin position="371"/>
        <end position="393"/>
    </location>
</feature>
<gene>
    <name evidence="8" type="ORF">WHR41_04630</name>
</gene>
<sequence length="500" mass="54911">MTTPPPKSELTADKALLANYSEDQASPTEYHIVSGSRGRSQSTKKDAADQSQKHLRAPSSRPARPMSPDASSILSTDEYEQLAPQRSRSQPSQIHSSAERSEEQSESWRSRLRTLWTRNKGIAYMLMAQVFGVLMNVTTRLLEVEGNKGKGLHPFQILFARMAITVVLASAWMWYKKTPDFRLGKPEVRWLLVARGLSGFFGVWGMYTSLQYLPLADCTVLTFLAPGLVCWLCAVLLKEPFTRREQVATLISFLGVVMIARPTSLFSKSGETPPASGPGDAEPGAKGKPSSGDASDFDNVTPEERLYAVSIALLGVCGTVIAFTSIRWIGKRAHPLISVNYFSVWCTIVSFVMQLALPGVGFLLPADLKEWSYLVFLGICGFIMQFLLAAGLAYEKSSRATNMTYTQMLFALTFDKIIFGHSPGWMSIIGSSLILGPAIFVAMQKNVDESKEANEGSQGPGDEESQRALLSGEAAEERLDSVEGDGIRMPVPEVQMRALR</sequence>
<dbReference type="GeneID" id="96006074"/>
<proteinExistence type="predicted"/>
<comment type="subcellular location">
    <subcellularLocation>
        <location evidence="1">Membrane</location>
        <topology evidence="1">Multi-pass membrane protein</topology>
    </subcellularLocation>
</comment>
<dbReference type="Proteomes" id="UP000803884">
    <property type="component" value="Unassembled WGS sequence"/>
</dbReference>
<feature type="transmembrane region" description="Helical" evidence="6">
    <location>
        <begin position="247"/>
        <end position="266"/>
    </location>
</feature>
<dbReference type="InterPro" id="IPR000620">
    <property type="entry name" value="EamA_dom"/>
</dbReference>
<feature type="compositionally biased region" description="Polar residues" evidence="5">
    <location>
        <begin position="84"/>
        <end position="95"/>
    </location>
</feature>
<feature type="transmembrane region" description="Helical" evidence="6">
    <location>
        <begin position="213"/>
        <end position="235"/>
    </location>
</feature>
<organism evidence="8 9">
    <name type="scientific">Cladosporium halotolerans</name>
    <dbReference type="NCBI Taxonomy" id="1052096"/>
    <lineage>
        <taxon>Eukaryota</taxon>
        <taxon>Fungi</taxon>
        <taxon>Dikarya</taxon>
        <taxon>Ascomycota</taxon>
        <taxon>Pezizomycotina</taxon>
        <taxon>Dothideomycetes</taxon>
        <taxon>Dothideomycetidae</taxon>
        <taxon>Cladosporiales</taxon>
        <taxon>Cladosporiaceae</taxon>
        <taxon>Cladosporium</taxon>
    </lineage>
</organism>
<dbReference type="AlphaFoldDB" id="A0AB34KPF8"/>
<feature type="region of interest" description="Disordered" evidence="5">
    <location>
        <begin position="450"/>
        <end position="500"/>
    </location>
</feature>
<keyword evidence="3 6" id="KW-1133">Transmembrane helix</keyword>
<evidence type="ECO:0000313" key="9">
    <source>
        <dbReference type="Proteomes" id="UP000803884"/>
    </source>
</evidence>
<evidence type="ECO:0000256" key="2">
    <source>
        <dbReference type="ARBA" id="ARBA00022692"/>
    </source>
</evidence>
<keyword evidence="2 6" id="KW-0812">Transmembrane</keyword>
<evidence type="ECO:0000259" key="7">
    <source>
        <dbReference type="Pfam" id="PF00892"/>
    </source>
</evidence>
<evidence type="ECO:0000256" key="5">
    <source>
        <dbReference type="SAM" id="MobiDB-lite"/>
    </source>
</evidence>
<dbReference type="PANTHER" id="PTHR22911:SF6">
    <property type="entry name" value="SOLUTE CARRIER FAMILY 35 MEMBER G1"/>
    <property type="match status" value="1"/>
</dbReference>
<feature type="transmembrane region" description="Helical" evidence="6">
    <location>
        <begin position="341"/>
        <end position="365"/>
    </location>
</feature>
<dbReference type="GO" id="GO:0016020">
    <property type="term" value="C:membrane"/>
    <property type="evidence" value="ECO:0007669"/>
    <property type="project" value="UniProtKB-SubCell"/>
</dbReference>
<comment type="caution">
    <text evidence="8">The sequence shown here is derived from an EMBL/GenBank/DDBJ whole genome shotgun (WGS) entry which is preliminary data.</text>
</comment>
<dbReference type="RefSeq" id="XP_069229798.1">
    <property type="nucleotide sequence ID" value="XM_069373236.1"/>
</dbReference>
<keyword evidence="9" id="KW-1185">Reference proteome</keyword>
<protein>
    <recommendedName>
        <fullName evidence="7">EamA domain-containing protein</fullName>
    </recommendedName>
</protein>
<evidence type="ECO:0000256" key="6">
    <source>
        <dbReference type="SAM" id="Phobius"/>
    </source>
</evidence>
<feature type="domain" description="EamA" evidence="7">
    <location>
        <begin position="125"/>
        <end position="260"/>
    </location>
</feature>
<feature type="compositionally biased region" description="Basic and acidic residues" evidence="5">
    <location>
        <begin position="43"/>
        <end position="52"/>
    </location>
</feature>
<dbReference type="Pfam" id="PF00892">
    <property type="entry name" value="EamA"/>
    <property type="match status" value="2"/>
</dbReference>
<evidence type="ECO:0000256" key="1">
    <source>
        <dbReference type="ARBA" id="ARBA00004141"/>
    </source>
</evidence>
<feature type="region of interest" description="Disordered" evidence="5">
    <location>
        <begin position="267"/>
        <end position="295"/>
    </location>
</feature>
<feature type="transmembrane region" description="Helical" evidence="6">
    <location>
        <begin position="121"/>
        <end position="142"/>
    </location>
</feature>
<feature type="transmembrane region" description="Helical" evidence="6">
    <location>
        <begin position="306"/>
        <end position="329"/>
    </location>
</feature>
<evidence type="ECO:0000313" key="8">
    <source>
        <dbReference type="EMBL" id="KAL1586693.1"/>
    </source>
</evidence>
<reference evidence="8 9" key="1">
    <citation type="journal article" date="2020" name="Microbiol. Resour. Announc.">
        <title>Draft Genome Sequence of a Cladosporium Species Isolated from the Mesophotic Ascidian Didemnum maculosum.</title>
        <authorList>
            <person name="Gioti A."/>
            <person name="Siaperas R."/>
            <person name="Nikolaivits E."/>
            <person name="Le Goff G."/>
            <person name="Ouazzani J."/>
            <person name="Kotoulas G."/>
            <person name="Topakas E."/>
        </authorList>
    </citation>
    <scope>NUCLEOTIDE SEQUENCE [LARGE SCALE GENOMIC DNA]</scope>
    <source>
        <strain evidence="8 9">TM138-S3</strain>
    </source>
</reference>
<feature type="region of interest" description="Disordered" evidence="5">
    <location>
        <begin position="1"/>
        <end position="105"/>
    </location>
</feature>
<name>A0AB34KPF8_9PEZI</name>
<evidence type="ECO:0000256" key="3">
    <source>
        <dbReference type="ARBA" id="ARBA00022989"/>
    </source>
</evidence>
<feature type="transmembrane region" description="Helical" evidence="6">
    <location>
        <begin position="187"/>
        <end position="207"/>
    </location>
</feature>
<feature type="transmembrane region" description="Helical" evidence="6">
    <location>
        <begin position="154"/>
        <end position="175"/>
    </location>
</feature>
<dbReference type="PANTHER" id="PTHR22911">
    <property type="entry name" value="ACYL-MALONYL CONDENSING ENZYME-RELATED"/>
    <property type="match status" value="1"/>
</dbReference>
<dbReference type="SUPFAM" id="SSF103481">
    <property type="entry name" value="Multidrug resistance efflux transporter EmrE"/>
    <property type="match status" value="2"/>
</dbReference>
<dbReference type="InterPro" id="IPR037185">
    <property type="entry name" value="EmrE-like"/>
</dbReference>
<feature type="compositionally biased region" description="Low complexity" evidence="5">
    <location>
        <begin position="57"/>
        <end position="72"/>
    </location>
</feature>
<keyword evidence="4 6" id="KW-0472">Membrane</keyword>
<feature type="domain" description="EamA" evidence="7">
    <location>
        <begin position="309"/>
        <end position="441"/>
    </location>
</feature>
<accession>A0AB34KPF8</accession>